<organism evidence="2 4">
    <name type="scientific">Folsomia candida</name>
    <name type="common">Springtail</name>
    <dbReference type="NCBI Taxonomy" id="158441"/>
    <lineage>
        <taxon>Eukaryota</taxon>
        <taxon>Metazoa</taxon>
        <taxon>Ecdysozoa</taxon>
        <taxon>Arthropoda</taxon>
        <taxon>Hexapoda</taxon>
        <taxon>Collembola</taxon>
        <taxon>Entomobryomorpha</taxon>
        <taxon>Isotomoidea</taxon>
        <taxon>Isotomidae</taxon>
        <taxon>Proisotominae</taxon>
        <taxon>Folsomia</taxon>
    </lineage>
</organism>
<reference evidence="2 4" key="1">
    <citation type="submission" date="2015-12" db="EMBL/GenBank/DDBJ databases">
        <title>The genome of Folsomia candida.</title>
        <authorList>
            <person name="Faddeeva A."/>
            <person name="Derks M.F."/>
            <person name="Anvar Y."/>
            <person name="Smit S."/>
            <person name="Van Straalen N."/>
            <person name="Roelofs D."/>
        </authorList>
    </citation>
    <scope>NUCLEOTIDE SEQUENCE [LARGE SCALE GENOMIC DNA]</scope>
    <source>
        <strain evidence="2 4">VU population</strain>
        <tissue evidence="2">Whole body</tissue>
    </source>
</reference>
<feature type="transmembrane region" description="Helical" evidence="1">
    <location>
        <begin position="79"/>
        <end position="99"/>
    </location>
</feature>
<dbReference type="EMBL" id="LNIX01000059">
    <property type="protein sequence ID" value="OXA37303.1"/>
    <property type="molecule type" value="Genomic_DNA"/>
</dbReference>
<proteinExistence type="predicted"/>
<evidence type="ECO:0000313" key="3">
    <source>
        <dbReference type="EMBL" id="OXA54121.1"/>
    </source>
</evidence>
<evidence type="ECO:0000256" key="1">
    <source>
        <dbReference type="SAM" id="Phobius"/>
    </source>
</evidence>
<feature type="transmembrane region" description="Helical" evidence="1">
    <location>
        <begin position="43"/>
        <end position="67"/>
    </location>
</feature>
<keyword evidence="1" id="KW-0472">Membrane</keyword>
<evidence type="ECO:0000313" key="2">
    <source>
        <dbReference type="EMBL" id="OXA37303.1"/>
    </source>
</evidence>
<gene>
    <name evidence="3" type="ORF">Fcan01_11099</name>
    <name evidence="2" type="ORF">Fcan01_27887</name>
</gene>
<sequence length="376" mass="43083">MTIKAEKWRSLDNFTKLLAFMPPFPLEWIVAKQKFESCKSLKFLLFWGILMLALFLSNFIFVILFLAEIYGIGLLKFPTIMTSIVFLAVGVFVCLLELVTFSYSVNAAQAFNCLVILERQIHRRTQSEKSTREKDIVEMFLSAVIVIFTSSLCIVPISGLYLRLFTIRILCSKNILLRVLLLLICFPTLSAYLMFSCISYLARKADIIGFGGRAQVTQYLLKYSSCEIILGLLQQFSSPCVSIFMFYGFILTILYSFISLKMYHIVPMPLFLFFPTLAVFVPVIIQIMLPGLITIYEDSTSLREKWGGVLHLRQDLRGVVRRQIRGKRSLSVYAGVAEHNFFKCKRSTMVTYYEAIVGYVITALMSVDVYEISIEF</sequence>
<evidence type="ECO:0000313" key="4">
    <source>
        <dbReference type="Proteomes" id="UP000198287"/>
    </source>
</evidence>
<keyword evidence="1" id="KW-1133">Transmembrane helix</keyword>
<dbReference type="AlphaFoldDB" id="A0A226CWE7"/>
<protein>
    <recommendedName>
        <fullName evidence="5">Gustatory receptor</fullName>
    </recommendedName>
</protein>
<dbReference type="Proteomes" id="UP000198287">
    <property type="component" value="Unassembled WGS sequence"/>
</dbReference>
<feature type="transmembrane region" description="Helical" evidence="1">
    <location>
        <begin position="270"/>
        <end position="296"/>
    </location>
</feature>
<name>A0A226CWE7_FOLCA</name>
<feature type="transmembrane region" description="Helical" evidence="1">
    <location>
        <begin position="240"/>
        <end position="258"/>
    </location>
</feature>
<feature type="transmembrane region" description="Helical" evidence="1">
    <location>
        <begin position="175"/>
        <end position="195"/>
    </location>
</feature>
<feature type="transmembrane region" description="Helical" evidence="1">
    <location>
        <begin position="139"/>
        <end position="163"/>
    </location>
</feature>
<dbReference type="EMBL" id="LNIX01000005">
    <property type="protein sequence ID" value="OXA54121.1"/>
    <property type="molecule type" value="Genomic_DNA"/>
</dbReference>
<accession>A0A226CWE7</accession>
<comment type="caution">
    <text evidence="2">The sequence shown here is derived from an EMBL/GenBank/DDBJ whole genome shotgun (WGS) entry which is preliminary data.</text>
</comment>
<keyword evidence="4" id="KW-1185">Reference proteome</keyword>
<keyword evidence="1" id="KW-0812">Transmembrane</keyword>
<evidence type="ECO:0008006" key="5">
    <source>
        <dbReference type="Google" id="ProtNLM"/>
    </source>
</evidence>